<feature type="signal peptide" evidence="11">
    <location>
        <begin position="1"/>
        <end position="21"/>
    </location>
</feature>
<evidence type="ECO:0000256" key="8">
    <source>
        <dbReference type="ARBA" id="ARBA00023114"/>
    </source>
</evidence>
<evidence type="ECO:0000256" key="5">
    <source>
        <dbReference type="ARBA" id="ARBA00022692"/>
    </source>
</evidence>
<dbReference type="RefSeq" id="WP_416205362.1">
    <property type="nucleotide sequence ID" value="NZ_JBBKTX010000006.1"/>
</dbReference>
<evidence type="ECO:0000256" key="2">
    <source>
        <dbReference type="ARBA" id="ARBA00011233"/>
    </source>
</evidence>
<accession>A0ABW8NGD1</accession>
<protein>
    <submittedName>
        <fullName evidence="13">Porin</fullName>
    </submittedName>
</protein>
<evidence type="ECO:0000256" key="9">
    <source>
        <dbReference type="ARBA" id="ARBA00023136"/>
    </source>
</evidence>
<organism evidence="13 14">
    <name type="scientific">Oceanobacter antarcticus</name>
    <dbReference type="NCBI Taxonomy" id="3133425"/>
    <lineage>
        <taxon>Bacteria</taxon>
        <taxon>Pseudomonadati</taxon>
        <taxon>Pseudomonadota</taxon>
        <taxon>Gammaproteobacteria</taxon>
        <taxon>Oceanospirillales</taxon>
        <taxon>Oceanospirillaceae</taxon>
        <taxon>Oceanobacter</taxon>
    </lineage>
</organism>
<dbReference type="PRINTS" id="PR00184">
    <property type="entry name" value="NEISSPPORIN"/>
</dbReference>
<dbReference type="Pfam" id="PF13609">
    <property type="entry name" value="Porin_4"/>
    <property type="match status" value="1"/>
</dbReference>
<keyword evidence="9" id="KW-0472">Membrane</keyword>
<keyword evidence="8" id="KW-0626">Porin</keyword>
<dbReference type="PANTHER" id="PTHR34501">
    <property type="entry name" value="PROTEIN YDDL-RELATED"/>
    <property type="match status" value="1"/>
</dbReference>
<evidence type="ECO:0000259" key="12">
    <source>
        <dbReference type="Pfam" id="PF13609"/>
    </source>
</evidence>
<name>A0ABW8NGD1_9GAMM</name>
<evidence type="ECO:0000313" key="14">
    <source>
        <dbReference type="Proteomes" id="UP001620597"/>
    </source>
</evidence>
<keyword evidence="10" id="KW-0998">Cell outer membrane</keyword>
<evidence type="ECO:0000256" key="10">
    <source>
        <dbReference type="ARBA" id="ARBA00023237"/>
    </source>
</evidence>
<keyword evidence="6 11" id="KW-0732">Signal</keyword>
<keyword evidence="3" id="KW-0813">Transport</keyword>
<proteinExistence type="predicted"/>
<dbReference type="InterPro" id="IPR023614">
    <property type="entry name" value="Porin_dom_sf"/>
</dbReference>
<sequence length="305" mass="33197">MTLTRTATAISLSLLATAAIAAEPKVDVYGSVRLALDKEDSAMSSDDKLTRFGIKASSDIGHGLTAVGGIEYGVDFEQKSAPTLRLGYVGVKGALGELYHGSQTTVWHKFVRGAYFSNGSDSLRMYTIRDDGLTQYYYKGNGFTLGLGVQTEDKDGNNIDTVQAGGEYKIGGFKGQIALVKDKNGDNNGQILGARVWYTLDEMTLSAFTHRASDSFDYKSSNLCSGEKTSTNGIYGAYKTGVHKIHARFAVNKCDQSGDKASRKIEYVNALDKQFQVWVALEKLDTSRTTNDTVAKTELGVRYDF</sequence>
<dbReference type="Gene3D" id="2.40.160.10">
    <property type="entry name" value="Porin"/>
    <property type="match status" value="1"/>
</dbReference>
<evidence type="ECO:0000256" key="1">
    <source>
        <dbReference type="ARBA" id="ARBA00004571"/>
    </source>
</evidence>
<evidence type="ECO:0000256" key="11">
    <source>
        <dbReference type="SAM" id="SignalP"/>
    </source>
</evidence>
<evidence type="ECO:0000256" key="6">
    <source>
        <dbReference type="ARBA" id="ARBA00022729"/>
    </source>
</evidence>
<evidence type="ECO:0000256" key="4">
    <source>
        <dbReference type="ARBA" id="ARBA00022452"/>
    </source>
</evidence>
<comment type="caution">
    <text evidence="13">The sequence shown here is derived from an EMBL/GenBank/DDBJ whole genome shotgun (WGS) entry which is preliminary data.</text>
</comment>
<comment type="subcellular location">
    <subcellularLocation>
        <location evidence="1">Cell outer membrane</location>
        <topology evidence="1">Multi-pass membrane protein</topology>
    </subcellularLocation>
</comment>
<feature type="chain" id="PRO_5045263070" evidence="11">
    <location>
        <begin position="22"/>
        <end position="305"/>
    </location>
</feature>
<comment type="subunit">
    <text evidence="2">Homotrimer.</text>
</comment>
<dbReference type="InterPro" id="IPR002299">
    <property type="entry name" value="Porin_Neis"/>
</dbReference>
<keyword evidence="7" id="KW-0406">Ion transport</keyword>
<dbReference type="InterPro" id="IPR050298">
    <property type="entry name" value="Gram-neg_bact_OMP"/>
</dbReference>
<dbReference type="InterPro" id="IPR033900">
    <property type="entry name" value="Gram_neg_porin_domain"/>
</dbReference>
<keyword evidence="14" id="KW-1185">Reference proteome</keyword>
<keyword evidence="4" id="KW-1134">Transmembrane beta strand</keyword>
<reference evidence="13 14" key="1">
    <citation type="submission" date="2024-03" db="EMBL/GenBank/DDBJ databases">
        <title>High-quality draft genome sequence of Oceanobacter sp. wDCs-4.</title>
        <authorList>
            <person name="Dong C."/>
        </authorList>
    </citation>
    <scope>NUCLEOTIDE SEQUENCE [LARGE SCALE GENOMIC DNA]</scope>
    <source>
        <strain evidence="14">wDCs-4</strain>
    </source>
</reference>
<evidence type="ECO:0000313" key="13">
    <source>
        <dbReference type="EMBL" id="MFK4752022.1"/>
    </source>
</evidence>
<keyword evidence="5" id="KW-0812">Transmembrane</keyword>
<evidence type="ECO:0000256" key="3">
    <source>
        <dbReference type="ARBA" id="ARBA00022448"/>
    </source>
</evidence>
<dbReference type="Proteomes" id="UP001620597">
    <property type="component" value="Unassembled WGS sequence"/>
</dbReference>
<evidence type="ECO:0000256" key="7">
    <source>
        <dbReference type="ARBA" id="ARBA00023065"/>
    </source>
</evidence>
<dbReference type="EMBL" id="JBBKTX010000006">
    <property type="protein sequence ID" value="MFK4752022.1"/>
    <property type="molecule type" value="Genomic_DNA"/>
</dbReference>
<dbReference type="SUPFAM" id="SSF56935">
    <property type="entry name" value="Porins"/>
    <property type="match status" value="1"/>
</dbReference>
<feature type="domain" description="Porin" evidence="12">
    <location>
        <begin position="9"/>
        <end position="254"/>
    </location>
</feature>
<dbReference type="PANTHER" id="PTHR34501:SF9">
    <property type="entry name" value="MAJOR OUTER MEMBRANE PROTEIN P.IA"/>
    <property type="match status" value="1"/>
</dbReference>
<gene>
    <name evidence="13" type="ORF">WG929_06345</name>
</gene>